<evidence type="ECO:0000256" key="7">
    <source>
        <dbReference type="ARBA" id="ARBA00023593"/>
    </source>
</evidence>
<dbReference type="EMBL" id="LUGH01000175">
    <property type="protein sequence ID" value="OBZ88096.1"/>
    <property type="molecule type" value="Genomic_DNA"/>
</dbReference>
<dbReference type="STRING" id="101091.A0A1C7NHS8"/>
<dbReference type="SUPFAM" id="SSF51735">
    <property type="entry name" value="NAD(P)-binding Rossmann-fold domains"/>
    <property type="match status" value="1"/>
</dbReference>
<keyword evidence="1" id="KW-0444">Lipid biosynthesis</keyword>
<name>A0A1C7NHS8_9FUNG</name>
<dbReference type="InterPro" id="IPR002347">
    <property type="entry name" value="SDR_fam"/>
</dbReference>
<dbReference type="Gene3D" id="3.40.50.720">
    <property type="entry name" value="NAD(P)-binding Rossmann-like Domain"/>
    <property type="match status" value="1"/>
</dbReference>
<dbReference type="SMR" id="A0A1C7NHS8"/>
<evidence type="ECO:0000256" key="8">
    <source>
        <dbReference type="ARBA" id="ARBA00023621"/>
    </source>
</evidence>
<dbReference type="EC" id="1.1.1.270" evidence="8"/>
<dbReference type="Pfam" id="PF00106">
    <property type="entry name" value="adh_short"/>
    <property type="match status" value="1"/>
</dbReference>
<dbReference type="FunCoup" id="A0A1C7NHS8">
    <property type="interactions" value="64"/>
</dbReference>
<evidence type="ECO:0000256" key="5">
    <source>
        <dbReference type="ARBA" id="ARBA00023098"/>
    </source>
</evidence>
<accession>A0A1C7NHS8</accession>
<keyword evidence="5" id="KW-0443">Lipid metabolism</keyword>
<organism evidence="9 10">
    <name type="scientific">Choanephora cucurbitarum</name>
    <dbReference type="NCBI Taxonomy" id="101091"/>
    <lineage>
        <taxon>Eukaryota</taxon>
        <taxon>Fungi</taxon>
        <taxon>Fungi incertae sedis</taxon>
        <taxon>Mucoromycota</taxon>
        <taxon>Mucoromycotina</taxon>
        <taxon>Mucoromycetes</taxon>
        <taxon>Mucorales</taxon>
        <taxon>Mucorineae</taxon>
        <taxon>Choanephoraceae</taxon>
        <taxon>Choanephoroideae</taxon>
        <taxon>Choanephora</taxon>
    </lineage>
</organism>
<dbReference type="OrthoDB" id="9989144at2759"/>
<sequence length="337" mass="37703">MTLEKQKKIAIITGANSGVGFAICQRLLETEGDEITIVMACRNPSRAEKARELLRQQFPSGHIELELVDVGSMNSVFSFCQSIQNKYSHVNYLFCNAGILNTKGINWMTVVRLFFTDPVGLVERSDATIQNVGEINADGIGEIFAANVLGHYIMMREMEGLLDRSGDGRIIWTSSITAKYDCFDIDDWQGVKSKEPYESSKWACDLVSIQSNERFQREGLKVSSFTTSPGVVASQIGGLAAWIVYFRILIHYLMRILGVASQNISSYNGAIADVYVALAPLASLDHLLRYNSYTNRWGTPYVEATMIPKYDHDIAKKLVDKCELTYQAFKKSNSVQQ</sequence>
<evidence type="ECO:0000256" key="4">
    <source>
        <dbReference type="ARBA" id="ARBA00023002"/>
    </source>
</evidence>
<dbReference type="Proteomes" id="UP000093000">
    <property type="component" value="Unassembled WGS sequence"/>
</dbReference>
<dbReference type="GO" id="GO:0005789">
    <property type="term" value="C:endoplasmic reticulum membrane"/>
    <property type="evidence" value="ECO:0007669"/>
    <property type="project" value="TreeGrafter"/>
</dbReference>
<evidence type="ECO:0000256" key="3">
    <source>
        <dbReference type="ARBA" id="ARBA00022955"/>
    </source>
</evidence>
<comment type="caution">
    <text evidence="9">The sequence shown here is derived from an EMBL/GenBank/DDBJ whole genome shotgun (WGS) entry which is preliminary data.</text>
</comment>
<dbReference type="InterPro" id="IPR051593">
    <property type="entry name" value="Ergosterol_Biosynth_ERG27"/>
</dbReference>
<evidence type="ECO:0000313" key="10">
    <source>
        <dbReference type="Proteomes" id="UP000093000"/>
    </source>
</evidence>
<evidence type="ECO:0000256" key="1">
    <source>
        <dbReference type="ARBA" id="ARBA00022516"/>
    </source>
</evidence>
<dbReference type="InParanoid" id="A0A1C7NHS8"/>
<keyword evidence="4" id="KW-0560">Oxidoreductase</keyword>
<dbReference type="GO" id="GO:0005741">
    <property type="term" value="C:mitochondrial outer membrane"/>
    <property type="evidence" value="ECO:0007669"/>
    <property type="project" value="TreeGrafter"/>
</dbReference>
<keyword evidence="2" id="KW-0521">NADP</keyword>
<dbReference type="PANTHER" id="PTHR43647:SF1">
    <property type="entry name" value="3-KETO-STEROID REDUCTASE ERG27"/>
    <property type="match status" value="1"/>
</dbReference>
<gene>
    <name evidence="9" type="primary">Hsd17b7</name>
    <name evidence="9" type="ORF">A0J61_03847</name>
</gene>
<keyword evidence="3" id="KW-0752">Steroid biosynthesis</keyword>
<dbReference type="PRINTS" id="PR00081">
    <property type="entry name" value="GDHRDH"/>
</dbReference>
<dbReference type="GO" id="GO:0006694">
    <property type="term" value="P:steroid biosynthetic process"/>
    <property type="evidence" value="ECO:0007669"/>
    <property type="project" value="UniProtKB-KW"/>
</dbReference>
<comment type="similarity">
    <text evidence="7">Belongs to the short-chain dehydrogenases/reductases (SDR) family. ERG27 subfamily.</text>
</comment>
<reference evidence="9 10" key="1">
    <citation type="submission" date="2016-03" db="EMBL/GenBank/DDBJ databases">
        <title>Choanephora cucurbitarum.</title>
        <authorList>
            <person name="Min B."/>
            <person name="Park H."/>
            <person name="Park J.-H."/>
            <person name="Shin H.-D."/>
            <person name="Choi I.-G."/>
        </authorList>
    </citation>
    <scope>NUCLEOTIDE SEQUENCE [LARGE SCALE GENOMIC DNA]</scope>
    <source>
        <strain evidence="9 10">KUS-F28377</strain>
    </source>
</reference>
<evidence type="ECO:0000256" key="6">
    <source>
        <dbReference type="ARBA" id="ARBA00023589"/>
    </source>
</evidence>
<dbReference type="PANTHER" id="PTHR43647">
    <property type="entry name" value="DEHYDROGENASE"/>
    <property type="match status" value="1"/>
</dbReference>
<keyword evidence="10" id="KW-1185">Reference proteome</keyword>
<evidence type="ECO:0000256" key="2">
    <source>
        <dbReference type="ARBA" id="ARBA00022857"/>
    </source>
</evidence>
<evidence type="ECO:0000313" key="9">
    <source>
        <dbReference type="EMBL" id="OBZ88096.1"/>
    </source>
</evidence>
<dbReference type="InterPro" id="IPR036291">
    <property type="entry name" value="NAD(P)-bd_dom_sf"/>
</dbReference>
<comment type="pathway">
    <text evidence="6">Steroid biosynthesis; zymosterol biosynthesis; zymosterol from lanosterol: step 5/6.</text>
</comment>
<protein>
    <recommendedName>
        <fullName evidence="8">3beta-hydroxysteroid 3-dehydrogenase</fullName>
        <ecNumber evidence="8">1.1.1.270</ecNumber>
    </recommendedName>
</protein>
<dbReference type="GO" id="GO:0000253">
    <property type="term" value="F:3-beta-hydroxysteroid 3-dehydrogenase (NADP+) activity"/>
    <property type="evidence" value="ECO:0007669"/>
    <property type="project" value="UniProtKB-EC"/>
</dbReference>
<dbReference type="AlphaFoldDB" id="A0A1C7NHS8"/>
<proteinExistence type="inferred from homology"/>
<dbReference type="GO" id="GO:0005811">
    <property type="term" value="C:lipid droplet"/>
    <property type="evidence" value="ECO:0007669"/>
    <property type="project" value="TreeGrafter"/>
</dbReference>